<dbReference type="RefSeq" id="WP_125586062.1">
    <property type="nucleotide sequence ID" value="NZ_JBHTMO010000022.1"/>
</dbReference>
<protein>
    <submittedName>
        <fullName evidence="10">FAD-dependent oxidoreductase</fullName>
    </submittedName>
</protein>
<feature type="domain" description="FAD/NAD(P)-binding" evidence="9">
    <location>
        <begin position="1"/>
        <end position="307"/>
    </location>
</feature>
<evidence type="ECO:0000313" key="11">
    <source>
        <dbReference type="Proteomes" id="UP001597249"/>
    </source>
</evidence>
<dbReference type="Gene3D" id="3.50.50.60">
    <property type="entry name" value="FAD/NAD(P)-binding domain"/>
    <property type="match status" value="2"/>
</dbReference>
<organism evidence="10 11">
    <name type="scientific">Lacticaseibacillus jixianensis</name>
    <dbReference type="NCBI Taxonomy" id="2486012"/>
    <lineage>
        <taxon>Bacteria</taxon>
        <taxon>Bacillati</taxon>
        <taxon>Bacillota</taxon>
        <taxon>Bacilli</taxon>
        <taxon>Lactobacillales</taxon>
        <taxon>Lactobacillaceae</taxon>
        <taxon>Lacticaseibacillus</taxon>
    </lineage>
</organism>
<dbReference type="Gene3D" id="3.30.390.30">
    <property type="match status" value="1"/>
</dbReference>
<dbReference type="InterPro" id="IPR036188">
    <property type="entry name" value="FAD/NAD-bd_sf"/>
</dbReference>
<evidence type="ECO:0000313" key="10">
    <source>
        <dbReference type="EMBL" id="MFD1393365.1"/>
    </source>
</evidence>
<proteinExistence type="inferred from homology"/>
<evidence type="ECO:0000256" key="7">
    <source>
        <dbReference type="ARBA" id="ARBA00023284"/>
    </source>
</evidence>
<evidence type="ECO:0000256" key="5">
    <source>
        <dbReference type="ARBA" id="ARBA00023002"/>
    </source>
</evidence>
<dbReference type="PRINTS" id="PR00411">
    <property type="entry name" value="PNDRDTASEI"/>
</dbReference>
<dbReference type="InterPro" id="IPR050260">
    <property type="entry name" value="FAD-bd_OxRdtase"/>
</dbReference>
<dbReference type="EMBL" id="JBHTMO010000022">
    <property type="protein sequence ID" value="MFD1393365.1"/>
    <property type="molecule type" value="Genomic_DNA"/>
</dbReference>
<keyword evidence="11" id="KW-1185">Reference proteome</keyword>
<dbReference type="InterPro" id="IPR023753">
    <property type="entry name" value="FAD/NAD-binding_dom"/>
</dbReference>
<dbReference type="PANTHER" id="PTHR43429">
    <property type="entry name" value="PYRIDINE NUCLEOTIDE-DISULFIDE OXIDOREDUCTASE DOMAIN-CONTAINING"/>
    <property type="match status" value="1"/>
</dbReference>
<dbReference type="InterPro" id="IPR004099">
    <property type="entry name" value="Pyr_nucl-diS_OxRdtase_dimer"/>
</dbReference>
<evidence type="ECO:0000256" key="3">
    <source>
        <dbReference type="ARBA" id="ARBA00022630"/>
    </source>
</evidence>
<evidence type="ECO:0000259" key="9">
    <source>
        <dbReference type="Pfam" id="PF07992"/>
    </source>
</evidence>
<keyword evidence="3" id="KW-0285">Flavoprotein</keyword>
<comment type="similarity">
    <text evidence="2">Belongs to the class-III pyridine nucleotide-disulfide oxidoreductase family.</text>
</comment>
<dbReference type="Proteomes" id="UP001597249">
    <property type="component" value="Unassembled WGS sequence"/>
</dbReference>
<evidence type="ECO:0000256" key="6">
    <source>
        <dbReference type="ARBA" id="ARBA00023097"/>
    </source>
</evidence>
<dbReference type="Pfam" id="PF02852">
    <property type="entry name" value="Pyr_redox_dim"/>
    <property type="match status" value="1"/>
</dbReference>
<evidence type="ECO:0000256" key="4">
    <source>
        <dbReference type="ARBA" id="ARBA00022827"/>
    </source>
</evidence>
<feature type="domain" description="Pyridine nucleotide-disulphide oxidoreductase dimerisation" evidence="8">
    <location>
        <begin position="332"/>
        <end position="433"/>
    </location>
</feature>
<sequence length="456" mass="48610">MKVIVVGSSHGGYEAVRGILQEAPETEIQWYERGDFISFLSCGMQLYLEGVVKNVNAVRYETEDHAKAQGVAVFVRQEITGLDPANHEVTVHDLAAATTRTEHYDKLVLAVGAVPVALPIPGADLQNVYAMRGRDWAVRLKARTVDPAITNVVVIGAGYIGVEAAEVFAKAGKHVTLIDVLPRALQLYLDEEFTAPLTQTMQDHGITPAMGQSVEAFEGDAGRVTAVRTDSATYPADLVIMSAGIKPATDWLKGVVDLDAKGLIKVDDHQQTTAKDVYAVGDATLVPYAPVGGKQRIALATVARRQGRTAAKNILGQPMKTPAVAGASALSVFAYHFASTGVKAGNAGQLGVQTKSVYVEDTVQPPFVPSAAGNVPVYFKLTYAADSQRILGAQIMSKRDVTANINAISLAIQGGMTLQDLAYADFFFQPGFDRPWNIMNVAAQAALLGKTTVKAD</sequence>
<dbReference type="InterPro" id="IPR016156">
    <property type="entry name" value="FAD/NAD-linked_Rdtase_dimer_sf"/>
</dbReference>
<evidence type="ECO:0000259" key="8">
    <source>
        <dbReference type="Pfam" id="PF02852"/>
    </source>
</evidence>
<keyword evidence="7" id="KW-0676">Redox-active center</keyword>
<dbReference type="Pfam" id="PF07992">
    <property type="entry name" value="Pyr_redox_2"/>
    <property type="match status" value="1"/>
</dbReference>
<comment type="cofactor">
    <cofactor evidence="1">
        <name>FAD</name>
        <dbReference type="ChEBI" id="CHEBI:57692"/>
    </cofactor>
</comment>
<keyword evidence="5" id="KW-0560">Oxidoreductase</keyword>
<dbReference type="PANTHER" id="PTHR43429:SF1">
    <property type="entry name" value="NAD(P)H SULFUR OXIDOREDUCTASE (COA-DEPENDENT)"/>
    <property type="match status" value="1"/>
</dbReference>
<comment type="caution">
    <text evidence="10">The sequence shown here is derived from an EMBL/GenBank/DDBJ whole genome shotgun (WGS) entry which is preliminary data.</text>
</comment>
<keyword evidence="4" id="KW-0274">FAD</keyword>
<gene>
    <name evidence="10" type="ORF">ACFQ3L_07235</name>
</gene>
<reference evidence="11" key="1">
    <citation type="journal article" date="2019" name="Int. J. Syst. Evol. Microbiol.">
        <title>The Global Catalogue of Microorganisms (GCM) 10K type strain sequencing project: providing services to taxonomists for standard genome sequencing and annotation.</title>
        <authorList>
            <consortium name="The Broad Institute Genomics Platform"/>
            <consortium name="The Broad Institute Genome Sequencing Center for Infectious Disease"/>
            <person name="Wu L."/>
            <person name="Ma J."/>
        </authorList>
    </citation>
    <scope>NUCLEOTIDE SEQUENCE [LARGE SCALE GENOMIC DNA]</scope>
    <source>
        <strain evidence="11">CCM 8911</strain>
    </source>
</reference>
<dbReference type="SUPFAM" id="SSF55424">
    <property type="entry name" value="FAD/NAD-linked reductases, dimerisation (C-terminal) domain"/>
    <property type="match status" value="1"/>
</dbReference>
<name>A0ABW4B8R3_9LACO</name>
<evidence type="ECO:0000256" key="1">
    <source>
        <dbReference type="ARBA" id="ARBA00001974"/>
    </source>
</evidence>
<evidence type="ECO:0000256" key="2">
    <source>
        <dbReference type="ARBA" id="ARBA00009130"/>
    </source>
</evidence>
<dbReference type="PRINTS" id="PR00368">
    <property type="entry name" value="FADPNR"/>
</dbReference>
<dbReference type="SUPFAM" id="SSF51905">
    <property type="entry name" value="FAD/NAD(P)-binding domain"/>
    <property type="match status" value="1"/>
</dbReference>
<keyword evidence="6" id="KW-0558">Oxidation</keyword>
<accession>A0ABW4B8R3</accession>